<accession>A0A9X1JLV7</accession>
<keyword evidence="3" id="KW-1185">Reference proteome</keyword>
<name>A0A9X1JLV7_9SPHN</name>
<evidence type="ECO:0000256" key="1">
    <source>
        <dbReference type="SAM" id="SignalP"/>
    </source>
</evidence>
<organism evidence="2 3">
    <name type="scientific">Erythrobacter crassostreae</name>
    <dbReference type="NCBI Taxonomy" id="2828328"/>
    <lineage>
        <taxon>Bacteria</taxon>
        <taxon>Pseudomonadati</taxon>
        <taxon>Pseudomonadota</taxon>
        <taxon>Alphaproteobacteria</taxon>
        <taxon>Sphingomonadales</taxon>
        <taxon>Erythrobacteraceae</taxon>
        <taxon>Erythrobacter/Porphyrobacter group</taxon>
        <taxon>Erythrobacter</taxon>
    </lineage>
</organism>
<reference evidence="2" key="1">
    <citation type="submission" date="2021-04" db="EMBL/GenBank/DDBJ databases">
        <authorList>
            <person name="Pira H."/>
            <person name="Risdian C."/>
            <person name="Wink J."/>
        </authorList>
    </citation>
    <scope>NUCLEOTIDE SEQUENCE</scope>
    <source>
        <strain evidence="2">WH158</strain>
    </source>
</reference>
<gene>
    <name evidence="2" type="ORF">KCG46_01140</name>
</gene>
<dbReference type="EMBL" id="JAGSPC010000001">
    <property type="protein sequence ID" value="MBV7258173.1"/>
    <property type="molecule type" value="Genomic_DNA"/>
</dbReference>
<evidence type="ECO:0000313" key="3">
    <source>
        <dbReference type="Proteomes" id="UP001138681"/>
    </source>
</evidence>
<feature type="chain" id="PRO_5040845372" evidence="1">
    <location>
        <begin position="24"/>
        <end position="167"/>
    </location>
</feature>
<dbReference type="AlphaFoldDB" id="A0A9X1JLV7"/>
<comment type="caution">
    <text evidence="2">The sequence shown here is derived from an EMBL/GenBank/DDBJ whole genome shotgun (WGS) entry which is preliminary data.</text>
</comment>
<proteinExistence type="predicted"/>
<sequence>MTQMAKGFGLLAALTLPMSPVFAEDDSAEKALPKPTVVSSYTDVARLATVQGITLQWIDWDTRGDVTIVNSVDGVWHLLGEQKSGQDVGFVIDGVITEIGADYFLFDGQITIANTPDPGRRCSENKLWRFEVTQGRTYYRLREFEWCDYLTDYIDIYFAPSLAGKDE</sequence>
<dbReference type="Proteomes" id="UP001138681">
    <property type="component" value="Unassembled WGS sequence"/>
</dbReference>
<evidence type="ECO:0000313" key="2">
    <source>
        <dbReference type="EMBL" id="MBV7258173.1"/>
    </source>
</evidence>
<feature type="signal peptide" evidence="1">
    <location>
        <begin position="1"/>
        <end position="23"/>
    </location>
</feature>
<keyword evidence="1" id="KW-0732">Signal</keyword>
<protein>
    <submittedName>
        <fullName evidence="2">Uncharacterized protein</fullName>
    </submittedName>
</protein>